<gene>
    <name evidence="1" type="ORF">METZ01_LOCUS187965</name>
</gene>
<accession>A0A382DBP5</accession>
<name>A0A382DBP5_9ZZZZ</name>
<protein>
    <recommendedName>
        <fullName evidence="2">Sialidase domain-containing protein</fullName>
    </recommendedName>
</protein>
<organism evidence="1">
    <name type="scientific">marine metagenome</name>
    <dbReference type="NCBI Taxonomy" id="408172"/>
    <lineage>
        <taxon>unclassified sequences</taxon>
        <taxon>metagenomes</taxon>
        <taxon>ecological metagenomes</taxon>
    </lineage>
</organism>
<evidence type="ECO:0000313" key="1">
    <source>
        <dbReference type="EMBL" id="SVB35111.1"/>
    </source>
</evidence>
<dbReference type="AlphaFoldDB" id="A0A382DBP5"/>
<dbReference type="CDD" id="cd15482">
    <property type="entry name" value="Sialidase_non-viral"/>
    <property type="match status" value="1"/>
</dbReference>
<dbReference type="SUPFAM" id="SSF50939">
    <property type="entry name" value="Sialidases"/>
    <property type="match status" value="1"/>
</dbReference>
<evidence type="ECO:0008006" key="2">
    <source>
        <dbReference type="Google" id="ProtNLM"/>
    </source>
</evidence>
<sequence>MRKLIIPAIIVFTIVLNAQPSFEFGQNYQIISVNNVNQKFPYAAFDSNGTLHLVWVNQSGSNLNVYYAQSVDEGYSYSDPVRINFHVHTVVAYIQAGPKIVIRDDEIVVVFMDDRTGYTSVYVNVSTDGGMTWGEDLKVSDQQYLVAYHNIGVGVDNELHLIYYSYNNNYSFNSVRYATSPSGLIDFSPSEPVGIANEEMEPCDCCQPDLVIRGNGDLYIGYRNNNSNLRTHYLVRKSFLSDNFQEPVEISNISDIVSYCPSSGPSLSIENNYIACGFHVSQENNSYVNYTSLDLLEFSPAVNVNPGSAPQQNFPVVVLKESVIHTVWMDYRDGNSDIYYAAMGLGATEVVNEQKINDDPENSNHVHKDPFLIWNDNNLYCFWSDNRTGNYQLFMATTSGDQSATITVDYGQDWNLVGLPLEVEDGSYNLIFPESIEGTLYSFDDGYSLETSLIQGKGYWLRFESAGSTTITGTPVTELTISLNEGWNLISGITNSFHSSHIHDPDGLIIPGTIYGFTPNGYSEAEILYPGKGYWIRANNSGNIILASD</sequence>
<proteinExistence type="predicted"/>
<reference evidence="1" key="1">
    <citation type="submission" date="2018-05" db="EMBL/GenBank/DDBJ databases">
        <authorList>
            <person name="Lanie J.A."/>
            <person name="Ng W.-L."/>
            <person name="Kazmierczak K.M."/>
            <person name="Andrzejewski T.M."/>
            <person name="Davidsen T.M."/>
            <person name="Wayne K.J."/>
            <person name="Tettelin H."/>
            <person name="Glass J.I."/>
            <person name="Rusch D."/>
            <person name="Podicherti R."/>
            <person name="Tsui H.-C.T."/>
            <person name="Winkler M.E."/>
        </authorList>
    </citation>
    <scope>NUCLEOTIDE SEQUENCE</scope>
</reference>
<dbReference type="EMBL" id="UINC01038297">
    <property type="protein sequence ID" value="SVB35111.1"/>
    <property type="molecule type" value="Genomic_DNA"/>
</dbReference>
<dbReference type="InterPro" id="IPR036278">
    <property type="entry name" value="Sialidase_sf"/>
</dbReference>
<dbReference type="Gene3D" id="2.120.10.10">
    <property type="match status" value="1"/>
</dbReference>